<feature type="domain" description="Photolyase/cryptochrome alpha/beta" evidence="8">
    <location>
        <begin position="4"/>
        <end position="140"/>
    </location>
</feature>
<sequence>MYTKRGIMWFRQDLRLHDNEALCDAISSTDEVLPVYIFDERAFLGQTHQFGFPKTGAHRAQFIIDSVQHLRKALKAIGSNLIVRVGRPEEILFELAGKVKSNWVFCNRERTPNEVYVQDELEQRLWTIGQEIRYARGKMLYYTADLPFPITHTPDTFSQFRKEVERYVPVRAPLPAPGQMQPIMVRIEEGEIPTLDGLGLRPLPEHSDHSPGVRFEGGEAAGLQRLNQFLWGTDDVYAYADEQDGVVGQCVSSLLSPWLAQGCVSPKMVFHQLSAYAEERGAEGSVTELKHSLIYRDFLRLMVKKHGPVVFGRGGLAQEPKPHLKEDMELLRKWTAGRTGVPFIDAGMRELAATGYLSNRCRQNVAGFLVNDMGVSWQMGAEYFESVLVDYDVASNWMNWNAAAGLTFDSREDKAYNTIAQAVKYDPSGEYVKTWLPELAGVPADKIHQPDLLTPEEQQQIGLHIGADYPQSMIGTERWRAR</sequence>
<comment type="cofactor">
    <cofactor evidence="7">
        <name>(6R)-5,10-methylene-5,6,7,8-tetrahydrofolate</name>
        <dbReference type="ChEBI" id="CHEBI:15636"/>
    </cofactor>
    <text evidence="7">Binds 1 5,10-methenyltetrahydrofolate (MTHF) per subunit.</text>
</comment>
<evidence type="ECO:0000256" key="7">
    <source>
        <dbReference type="RuleBase" id="RU367151"/>
    </source>
</evidence>
<comment type="function">
    <text evidence="7">May have a photoreceptor function.</text>
</comment>
<dbReference type="GO" id="GO:0003677">
    <property type="term" value="F:DNA binding"/>
    <property type="evidence" value="ECO:0007669"/>
    <property type="project" value="TreeGrafter"/>
</dbReference>
<dbReference type="GO" id="GO:0071949">
    <property type="term" value="F:FAD binding"/>
    <property type="evidence" value="ECO:0007669"/>
    <property type="project" value="TreeGrafter"/>
</dbReference>
<dbReference type="PANTHER" id="PTHR11455:SF22">
    <property type="entry name" value="CRYPTOCHROME DASH"/>
    <property type="match status" value="1"/>
</dbReference>
<name>A0A5C6RL78_9BACT</name>
<dbReference type="NCBIfam" id="TIGR02765">
    <property type="entry name" value="crypto_DASH"/>
    <property type="match status" value="1"/>
</dbReference>
<dbReference type="AlphaFoldDB" id="A0A5C6RL78"/>
<evidence type="ECO:0000313" key="10">
    <source>
        <dbReference type="Proteomes" id="UP000321580"/>
    </source>
</evidence>
<dbReference type="Proteomes" id="UP000321580">
    <property type="component" value="Unassembled WGS sequence"/>
</dbReference>
<dbReference type="InterPro" id="IPR014729">
    <property type="entry name" value="Rossmann-like_a/b/a_fold"/>
</dbReference>
<dbReference type="GO" id="GO:0000719">
    <property type="term" value="P:photoreactive repair"/>
    <property type="evidence" value="ECO:0007669"/>
    <property type="project" value="TreeGrafter"/>
</dbReference>
<dbReference type="InterPro" id="IPR006050">
    <property type="entry name" value="DNA_photolyase_N"/>
</dbReference>
<evidence type="ECO:0000259" key="8">
    <source>
        <dbReference type="PROSITE" id="PS51645"/>
    </source>
</evidence>
<dbReference type="OrthoDB" id="9772484at2"/>
<dbReference type="GO" id="GO:0003904">
    <property type="term" value="F:deoxyribodipyrimidine photo-lyase activity"/>
    <property type="evidence" value="ECO:0007669"/>
    <property type="project" value="TreeGrafter"/>
</dbReference>
<feature type="binding site" evidence="6">
    <location>
        <begin position="252"/>
        <end position="256"/>
    </location>
    <ligand>
        <name>FAD</name>
        <dbReference type="ChEBI" id="CHEBI:57692"/>
    </ligand>
</feature>
<gene>
    <name evidence="9" type="ORF">FRY97_12720</name>
</gene>
<keyword evidence="10" id="KW-1185">Reference proteome</keyword>
<feature type="binding site" evidence="6">
    <location>
        <begin position="390"/>
        <end position="392"/>
    </location>
    <ligand>
        <name>FAD</name>
        <dbReference type="ChEBI" id="CHEBI:57692"/>
    </ligand>
</feature>
<dbReference type="Gene3D" id="1.10.579.10">
    <property type="entry name" value="DNA Cyclobutane Dipyrimidine Photolyase, subunit A, domain 3"/>
    <property type="match status" value="1"/>
</dbReference>
<evidence type="ECO:0000256" key="4">
    <source>
        <dbReference type="ARBA" id="ARBA00022827"/>
    </source>
</evidence>
<comment type="similarity">
    <text evidence="1 7">Belongs to the DNA photolyase class-1 family.</text>
</comment>
<dbReference type="Gene3D" id="3.40.50.620">
    <property type="entry name" value="HUPs"/>
    <property type="match status" value="1"/>
</dbReference>
<dbReference type="RefSeq" id="WP_147167921.1">
    <property type="nucleotide sequence ID" value="NZ_VOOR01000025.1"/>
</dbReference>
<keyword evidence="5 7" id="KW-0157">Chromophore</keyword>
<dbReference type="Pfam" id="PF03441">
    <property type="entry name" value="FAD_binding_7"/>
    <property type="match status" value="1"/>
</dbReference>
<dbReference type="InterPro" id="IPR036155">
    <property type="entry name" value="Crypto/Photolyase_N_sf"/>
</dbReference>
<proteinExistence type="inferred from homology"/>
<comment type="cofactor">
    <cofactor evidence="6 7">
        <name>FAD</name>
        <dbReference type="ChEBI" id="CHEBI:57692"/>
    </cofactor>
    <text evidence="6 7">Binds 1 FAD per subunit.</text>
</comment>
<evidence type="ECO:0000256" key="1">
    <source>
        <dbReference type="ARBA" id="ARBA00005862"/>
    </source>
</evidence>
<evidence type="ECO:0000313" key="9">
    <source>
        <dbReference type="EMBL" id="TXB62705.1"/>
    </source>
</evidence>
<organism evidence="9 10">
    <name type="scientific">Phaeodactylibacter luteus</name>
    <dbReference type="NCBI Taxonomy" id="1564516"/>
    <lineage>
        <taxon>Bacteria</taxon>
        <taxon>Pseudomonadati</taxon>
        <taxon>Bacteroidota</taxon>
        <taxon>Saprospiria</taxon>
        <taxon>Saprospirales</taxon>
        <taxon>Haliscomenobacteraceae</taxon>
        <taxon>Phaeodactylibacter</taxon>
    </lineage>
</organism>
<dbReference type="InterPro" id="IPR002081">
    <property type="entry name" value="Cryptochrome/DNA_photolyase_1"/>
</dbReference>
<dbReference type="Gene3D" id="1.25.40.80">
    <property type="match status" value="1"/>
</dbReference>
<keyword evidence="4 6" id="KW-0274">FAD</keyword>
<dbReference type="PANTHER" id="PTHR11455">
    <property type="entry name" value="CRYPTOCHROME"/>
    <property type="match status" value="1"/>
</dbReference>
<protein>
    <recommendedName>
        <fullName evidence="2 7">Cryptochrome DASH</fullName>
    </recommendedName>
</protein>
<dbReference type="InterPro" id="IPR005101">
    <property type="entry name" value="Cryptochr/Photolyase_FAD-bd"/>
</dbReference>
<dbReference type="Pfam" id="PF00875">
    <property type="entry name" value="DNA_photolyase"/>
    <property type="match status" value="1"/>
</dbReference>
<dbReference type="InterPro" id="IPR036134">
    <property type="entry name" value="Crypto/Photolyase_FAD-like_sf"/>
</dbReference>
<feature type="binding site" evidence="6">
    <location>
        <position position="239"/>
    </location>
    <ligand>
        <name>FAD</name>
        <dbReference type="ChEBI" id="CHEBI:57692"/>
    </ligand>
</feature>
<dbReference type="InterPro" id="IPR014133">
    <property type="entry name" value="Cry_DASH"/>
</dbReference>
<evidence type="ECO:0000256" key="2">
    <source>
        <dbReference type="ARBA" id="ARBA00017881"/>
    </source>
</evidence>
<accession>A0A5C6RL78</accession>
<dbReference type="SUPFAM" id="SSF52425">
    <property type="entry name" value="Cryptochrome/photolyase, N-terminal domain"/>
    <property type="match status" value="1"/>
</dbReference>
<dbReference type="EMBL" id="VOOR01000025">
    <property type="protein sequence ID" value="TXB62705.1"/>
    <property type="molecule type" value="Genomic_DNA"/>
</dbReference>
<dbReference type="SUPFAM" id="SSF48173">
    <property type="entry name" value="Cryptochrome/photolyase FAD-binding domain"/>
    <property type="match status" value="1"/>
</dbReference>
<comment type="caution">
    <text evidence="9">The sequence shown here is derived from an EMBL/GenBank/DDBJ whole genome shotgun (WGS) entry which is preliminary data.</text>
</comment>
<reference evidence="9 10" key="1">
    <citation type="submission" date="2019-08" db="EMBL/GenBank/DDBJ databases">
        <title>Genome of Phaeodactylibacter luteus.</title>
        <authorList>
            <person name="Bowman J.P."/>
        </authorList>
    </citation>
    <scope>NUCLEOTIDE SEQUENCE [LARGE SCALE GENOMIC DNA]</scope>
    <source>
        <strain evidence="9 10">KCTC 42180</strain>
    </source>
</reference>
<keyword evidence="3 6" id="KW-0285">Flavoprotein</keyword>
<dbReference type="PROSITE" id="PS51645">
    <property type="entry name" value="PHR_CRY_ALPHA_BETA"/>
    <property type="match status" value="1"/>
</dbReference>
<dbReference type="PRINTS" id="PR00147">
    <property type="entry name" value="DNAPHOTLYASE"/>
</dbReference>
<evidence type="ECO:0000256" key="5">
    <source>
        <dbReference type="ARBA" id="ARBA00022991"/>
    </source>
</evidence>
<evidence type="ECO:0000256" key="6">
    <source>
        <dbReference type="PIRSR" id="PIRSR602081-1"/>
    </source>
</evidence>
<evidence type="ECO:0000256" key="3">
    <source>
        <dbReference type="ARBA" id="ARBA00022630"/>
    </source>
</evidence>